<keyword evidence="3" id="KW-1185">Reference proteome</keyword>
<reference evidence="2 3" key="1">
    <citation type="submission" date="2020-03" db="EMBL/GenBank/DDBJ databases">
        <authorList>
            <consortium name="Genoscope - CEA"/>
            <person name="William W."/>
        </authorList>
    </citation>
    <scope>NUCLEOTIDE SEQUENCE [LARGE SCALE GENOMIC DNA]</scope>
    <source>
        <strain evidence="3">DSM 16959</strain>
    </source>
</reference>
<sequence length="232" mass="25700">MAFRALVCLSLMLAACASPAGREQAPLRPSGLLKTDIDRVAEGHRQACYASLRLLAEKLYRRNPQEWRKGGWRQAEEGVQRLFGSRHNWRFPELQGRFGSDAILVALGEDYRDDRVFAFIAGLGGMVHEAFDSKDEFDVSDDLDPQKLYNAARNLEIAVWKLAQGRGSDGALFLLSNEAGPPANLSFEREFGKMIGNLDLLSVLIADKANRNVVKVIQNVATAVFLPIVAVK</sequence>
<dbReference type="KEGG" id="doe:DENOEST_1496"/>
<protein>
    <recommendedName>
        <fullName evidence="4">Lipoprotein</fullName>
    </recommendedName>
</protein>
<dbReference type="PROSITE" id="PS51257">
    <property type="entry name" value="PROKAR_LIPOPROTEIN"/>
    <property type="match status" value="1"/>
</dbReference>
<name>A0A6S6XRQ7_9PROT</name>
<dbReference type="EMBL" id="LR778301">
    <property type="protein sequence ID" value="CAB1368661.1"/>
    <property type="molecule type" value="Genomic_DNA"/>
</dbReference>
<dbReference type="AlphaFoldDB" id="A0A6S6XRQ7"/>
<evidence type="ECO:0000256" key="1">
    <source>
        <dbReference type="SAM" id="SignalP"/>
    </source>
</evidence>
<evidence type="ECO:0008006" key="4">
    <source>
        <dbReference type="Google" id="ProtNLM"/>
    </source>
</evidence>
<gene>
    <name evidence="2" type="ORF">DENOEST_1496</name>
</gene>
<organism evidence="2 3">
    <name type="scientific">Denitratisoma oestradiolicum</name>
    <dbReference type="NCBI Taxonomy" id="311182"/>
    <lineage>
        <taxon>Bacteria</taxon>
        <taxon>Pseudomonadati</taxon>
        <taxon>Pseudomonadota</taxon>
        <taxon>Betaproteobacteria</taxon>
        <taxon>Nitrosomonadales</taxon>
        <taxon>Sterolibacteriaceae</taxon>
        <taxon>Denitratisoma</taxon>
    </lineage>
</organism>
<dbReference type="Proteomes" id="UP000515733">
    <property type="component" value="Chromosome"/>
</dbReference>
<feature type="chain" id="PRO_5028230585" description="Lipoprotein" evidence="1">
    <location>
        <begin position="21"/>
        <end position="232"/>
    </location>
</feature>
<dbReference type="RefSeq" id="WP_232096459.1">
    <property type="nucleotide sequence ID" value="NZ_LR778301.1"/>
</dbReference>
<proteinExistence type="predicted"/>
<feature type="signal peptide" evidence="1">
    <location>
        <begin position="1"/>
        <end position="20"/>
    </location>
</feature>
<evidence type="ECO:0000313" key="2">
    <source>
        <dbReference type="EMBL" id="CAB1368661.1"/>
    </source>
</evidence>
<evidence type="ECO:0000313" key="3">
    <source>
        <dbReference type="Proteomes" id="UP000515733"/>
    </source>
</evidence>
<keyword evidence="1" id="KW-0732">Signal</keyword>
<accession>A0A6S6XRQ7</accession>